<dbReference type="EMBL" id="CAJPDQ010000019">
    <property type="protein sequence ID" value="CAF9923254.1"/>
    <property type="molecule type" value="Genomic_DNA"/>
</dbReference>
<dbReference type="InterPro" id="IPR037685">
    <property type="entry name" value="RBP11"/>
</dbReference>
<gene>
    <name evidence="7" type="ORF">GOMPHAMPRED_002790</name>
</gene>
<dbReference type="CDD" id="cd06926">
    <property type="entry name" value="RNAP_II_RPB11"/>
    <property type="match status" value="1"/>
</dbReference>
<dbReference type="OrthoDB" id="10248581at2759"/>
<evidence type="ECO:0000256" key="5">
    <source>
        <dbReference type="ARBA" id="ARBA00025751"/>
    </source>
</evidence>
<keyword evidence="3" id="KW-0804">Transcription</keyword>
<evidence type="ECO:0000313" key="7">
    <source>
        <dbReference type="EMBL" id="CAF9923254.1"/>
    </source>
</evidence>
<dbReference type="PANTHER" id="PTHR13946:SF16">
    <property type="entry name" value="DNA-DIRECTED RNA POLYMERASE II SUBUNIT RPB11"/>
    <property type="match status" value="1"/>
</dbReference>
<dbReference type="PANTHER" id="PTHR13946">
    <property type="entry name" value="DNA-DIRECTED RNA POLYMERASE I,II,III"/>
    <property type="match status" value="1"/>
</dbReference>
<evidence type="ECO:0000256" key="3">
    <source>
        <dbReference type="ARBA" id="ARBA00023163"/>
    </source>
</evidence>
<name>A0A8H3FET3_9LECA</name>
<dbReference type="InterPro" id="IPR022905">
    <property type="entry name" value="Rpo11-like"/>
</dbReference>
<feature type="domain" description="DNA-directed RNA polymerase RBP11-like dimerisation" evidence="6">
    <location>
        <begin position="46"/>
        <end position="118"/>
    </location>
</feature>
<dbReference type="Pfam" id="PF13656">
    <property type="entry name" value="RNA_pol_L_2"/>
    <property type="match status" value="1"/>
</dbReference>
<evidence type="ECO:0000259" key="6">
    <source>
        <dbReference type="Pfam" id="PF13656"/>
    </source>
</evidence>
<dbReference type="SUPFAM" id="SSF55257">
    <property type="entry name" value="RBP11-like subunits of RNA polymerase"/>
    <property type="match status" value="1"/>
</dbReference>
<comment type="similarity">
    <text evidence="5">Belongs to the archaeal Rpo11/eukaryotic RPB11/RPC19 RNA polymerase subunit family.</text>
</comment>
<evidence type="ECO:0000256" key="2">
    <source>
        <dbReference type="ARBA" id="ARBA00022478"/>
    </source>
</evidence>
<comment type="subcellular location">
    <subcellularLocation>
        <location evidence="1">Nucleus</location>
    </subcellularLocation>
</comment>
<evidence type="ECO:0000256" key="1">
    <source>
        <dbReference type="ARBA" id="ARBA00004123"/>
    </source>
</evidence>
<keyword evidence="2" id="KW-0240">DNA-directed RNA polymerase</keyword>
<dbReference type="GO" id="GO:0005665">
    <property type="term" value="C:RNA polymerase II, core complex"/>
    <property type="evidence" value="ECO:0007669"/>
    <property type="project" value="InterPro"/>
</dbReference>
<sequence length="137" mass="15480">MSDSMPTTEAPFDPGNDPVNRFELFLLGDGEKKITEIPDTSIPSSSIFTLNKEDHTLGNLIRSRLLKYPFVLFAAYRIPHPLFPTVELRVQTNGEVTPRNAVIQACRDLVSDLGVLSREFTKEWELRKMAGDEEAEK</sequence>
<keyword evidence="8" id="KW-1185">Reference proteome</keyword>
<proteinExistence type="inferred from homology"/>
<dbReference type="InterPro" id="IPR008193">
    <property type="entry name" value="RNA_pol_Rpb11_13-16kDa_CS"/>
</dbReference>
<dbReference type="Gene3D" id="3.30.1360.10">
    <property type="entry name" value="RNA polymerase, RBP11-like subunit"/>
    <property type="match status" value="1"/>
</dbReference>
<reference evidence="7" key="1">
    <citation type="submission" date="2021-03" db="EMBL/GenBank/DDBJ databases">
        <authorList>
            <person name="Tagirdzhanova G."/>
        </authorList>
    </citation>
    <scope>NUCLEOTIDE SEQUENCE</scope>
</reference>
<keyword evidence="4" id="KW-0539">Nucleus</keyword>
<dbReference type="GO" id="GO:0046983">
    <property type="term" value="F:protein dimerization activity"/>
    <property type="evidence" value="ECO:0007669"/>
    <property type="project" value="InterPro"/>
</dbReference>
<organism evidence="7 8">
    <name type="scientific">Gomphillus americanus</name>
    <dbReference type="NCBI Taxonomy" id="1940652"/>
    <lineage>
        <taxon>Eukaryota</taxon>
        <taxon>Fungi</taxon>
        <taxon>Dikarya</taxon>
        <taxon>Ascomycota</taxon>
        <taxon>Pezizomycotina</taxon>
        <taxon>Lecanoromycetes</taxon>
        <taxon>OSLEUM clade</taxon>
        <taxon>Ostropomycetidae</taxon>
        <taxon>Ostropales</taxon>
        <taxon>Graphidaceae</taxon>
        <taxon>Gomphilloideae</taxon>
        <taxon>Gomphillus</taxon>
    </lineage>
</organism>
<evidence type="ECO:0000256" key="4">
    <source>
        <dbReference type="ARBA" id="ARBA00023242"/>
    </source>
</evidence>
<dbReference type="GO" id="GO:0003677">
    <property type="term" value="F:DNA binding"/>
    <property type="evidence" value="ECO:0007669"/>
    <property type="project" value="InterPro"/>
</dbReference>
<dbReference type="GO" id="GO:0003899">
    <property type="term" value="F:DNA-directed RNA polymerase activity"/>
    <property type="evidence" value="ECO:0007669"/>
    <property type="project" value="InterPro"/>
</dbReference>
<protein>
    <recommendedName>
        <fullName evidence="6">DNA-directed RNA polymerase RBP11-like dimerisation domain-containing protein</fullName>
    </recommendedName>
</protein>
<dbReference type="InterPro" id="IPR036603">
    <property type="entry name" value="RBP11-like"/>
</dbReference>
<dbReference type="PROSITE" id="PS01154">
    <property type="entry name" value="RNA_POL_L_13KD"/>
    <property type="match status" value="1"/>
</dbReference>
<evidence type="ECO:0000313" key="8">
    <source>
        <dbReference type="Proteomes" id="UP000664169"/>
    </source>
</evidence>
<dbReference type="AlphaFoldDB" id="A0A8H3FET3"/>
<dbReference type="InterPro" id="IPR009025">
    <property type="entry name" value="RBP11-like_dimer"/>
</dbReference>
<comment type="caution">
    <text evidence="7">The sequence shown here is derived from an EMBL/GenBank/DDBJ whole genome shotgun (WGS) entry which is preliminary data.</text>
</comment>
<dbReference type="HAMAP" id="MF_00261">
    <property type="entry name" value="RNApol_arch_Rpo11"/>
    <property type="match status" value="1"/>
</dbReference>
<accession>A0A8H3FET3</accession>
<dbReference type="Proteomes" id="UP000664169">
    <property type="component" value="Unassembled WGS sequence"/>
</dbReference>
<dbReference type="GO" id="GO:0006366">
    <property type="term" value="P:transcription by RNA polymerase II"/>
    <property type="evidence" value="ECO:0007669"/>
    <property type="project" value="InterPro"/>
</dbReference>